<reference evidence="7" key="1">
    <citation type="submission" date="2017-10" db="EMBL/GenBank/DDBJ databases">
        <title>Rapid genome shrinkage in a self-fertile nematode reveals novel sperm competition proteins.</title>
        <authorList>
            <person name="Yin D."/>
            <person name="Schwarz E.M."/>
            <person name="Thomas C.G."/>
            <person name="Felde R.L."/>
            <person name="Korf I.F."/>
            <person name="Cutter A.D."/>
            <person name="Schartner C.M."/>
            <person name="Ralston E.J."/>
            <person name="Meyer B.J."/>
            <person name="Haag E.S."/>
        </authorList>
    </citation>
    <scope>NUCLEOTIDE SEQUENCE [LARGE SCALE GENOMIC DNA]</scope>
    <source>
        <strain evidence="7">JU1422</strain>
    </source>
</reference>
<evidence type="ECO:0008006" key="8">
    <source>
        <dbReference type="Google" id="ProtNLM"/>
    </source>
</evidence>
<gene>
    <name evidence="6" type="primary">Cni-T19A6.1</name>
    <name evidence="6" type="synonym">Cnig_chr_I.g1147</name>
    <name evidence="6" type="ORF">B9Z55_001147</name>
</gene>
<dbReference type="STRING" id="1611254.A0A2G5VEB0"/>
<dbReference type="InterPro" id="IPR052241">
    <property type="entry name" value="SLC66/Scramblase_ANY1"/>
</dbReference>
<feature type="transmembrane region" description="Helical" evidence="5">
    <location>
        <begin position="22"/>
        <end position="41"/>
    </location>
</feature>
<feature type="transmembrane region" description="Helical" evidence="5">
    <location>
        <begin position="166"/>
        <end position="189"/>
    </location>
</feature>
<evidence type="ECO:0000313" key="6">
    <source>
        <dbReference type="EMBL" id="PIC50118.1"/>
    </source>
</evidence>
<evidence type="ECO:0000256" key="2">
    <source>
        <dbReference type="ARBA" id="ARBA00022692"/>
    </source>
</evidence>
<dbReference type="GO" id="GO:0016020">
    <property type="term" value="C:membrane"/>
    <property type="evidence" value="ECO:0007669"/>
    <property type="project" value="UniProtKB-SubCell"/>
</dbReference>
<keyword evidence="3 5" id="KW-1133">Transmembrane helix</keyword>
<dbReference type="InterPro" id="IPR006603">
    <property type="entry name" value="PQ-loop_rpt"/>
</dbReference>
<accession>A0A2G5VEB0</accession>
<dbReference type="PANTHER" id="PTHR14856">
    <property type="entry name" value="PQ-LOOP REPEAT-CONTAINING PROTEIN 1-LIKE PROTEIN"/>
    <property type="match status" value="1"/>
</dbReference>
<dbReference type="PANTHER" id="PTHR14856:SF9">
    <property type="entry name" value="PQ-LOOP REPEAT-CONTAINING PROTEIN 1"/>
    <property type="match status" value="1"/>
</dbReference>
<comment type="caution">
    <text evidence="6">The sequence shown here is derived from an EMBL/GenBank/DDBJ whole genome shotgun (WGS) entry which is preliminary data.</text>
</comment>
<feature type="transmembrane region" description="Helical" evidence="5">
    <location>
        <begin position="141"/>
        <end position="160"/>
    </location>
</feature>
<evidence type="ECO:0000256" key="5">
    <source>
        <dbReference type="SAM" id="Phobius"/>
    </source>
</evidence>
<dbReference type="GO" id="GO:0005802">
    <property type="term" value="C:trans-Golgi network"/>
    <property type="evidence" value="ECO:0007669"/>
    <property type="project" value="TreeGrafter"/>
</dbReference>
<dbReference type="GO" id="GO:0005829">
    <property type="term" value="C:cytosol"/>
    <property type="evidence" value="ECO:0007669"/>
    <property type="project" value="GOC"/>
</dbReference>
<name>A0A2G5VEB0_9PELO</name>
<feature type="transmembrane region" description="Helical" evidence="5">
    <location>
        <begin position="81"/>
        <end position="103"/>
    </location>
</feature>
<sequence length="217" mass="24561">MQIAKVYDVFLENPENVSSKRLLFVLFPLIAFSLVTPLVHVMEKNGFAHKLPNRRKKKKKKFWKDVEKGDFFNAFWAWHDLVSFIIALLVFTAFWSITTWILINQTVYIEAIGMCALLTEATLGVPQLLRNFQRKSTQGMSIPMVLAWLAGDLAKTGYFVATGSPLQFWICAILQISIDIFILGQVFVYRKNTAAGELPYTANNQTTSSSLEGATID</sequence>
<organism evidence="6 7">
    <name type="scientific">Caenorhabditis nigoni</name>
    <dbReference type="NCBI Taxonomy" id="1611254"/>
    <lineage>
        <taxon>Eukaryota</taxon>
        <taxon>Metazoa</taxon>
        <taxon>Ecdysozoa</taxon>
        <taxon>Nematoda</taxon>
        <taxon>Chromadorea</taxon>
        <taxon>Rhabditida</taxon>
        <taxon>Rhabditina</taxon>
        <taxon>Rhabditomorpha</taxon>
        <taxon>Rhabditoidea</taxon>
        <taxon>Rhabditidae</taxon>
        <taxon>Peloderinae</taxon>
        <taxon>Caenorhabditis</taxon>
    </lineage>
</organism>
<protein>
    <recommendedName>
        <fullName evidence="8">PQ-loop repeat-containing protein 1</fullName>
    </recommendedName>
</protein>
<dbReference type="FunFam" id="1.20.1280.290:FF:000060">
    <property type="entry name" value="Uncharacterized protein"/>
    <property type="match status" value="1"/>
</dbReference>
<proteinExistence type="predicted"/>
<keyword evidence="7" id="KW-1185">Reference proteome</keyword>
<dbReference type="AlphaFoldDB" id="A0A2G5VEB0"/>
<dbReference type="Pfam" id="PF04193">
    <property type="entry name" value="PQ-loop"/>
    <property type="match status" value="1"/>
</dbReference>
<evidence type="ECO:0000313" key="7">
    <source>
        <dbReference type="Proteomes" id="UP000230233"/>
    </source>
</evidence>
<keyword evidence="4 5" id="KW-0472">Membrane</keyword>
<dbReference type="EMBL" id="PDUG01000001">
    <property type="protein sequence ID" value="PIC50118.1"/>
    <property type="molecule type" value="Genomic_DNA"/>
</dbReference>
<dbReference type="GO" id="GO:0042147">
    <property type="term" value="P:retrograde transport, endosome to Golgi"/>
    <property type="evidence" value="ECO:0007669"/>
    <property type="project" value="TreeGrafter"/>
</dbReference>
<evidence type="ECO:0000256" key="1">
    <source>
        <dbReference type="ARBA" id="ARBA00004141"/>
    </source>
</evidence>
<dbReference type="OrthoDB" id="292213at2759"/>
<keyword evidence="2 5" id="KW-0812">Transmembrane</keyword>
<dbReference type="Proteomes" id="UP000230233">
    <property type="component" value="Chromosome I"/>
</dbReference>
<dbReference type="GO" id="GO:0045332">
    <property type="term" value="P:phospholipid translocation"/>
    <property type="evidence" value="ECO:0007669"/>
    <property type="project" value="TreeGrafter"/>
</dbReference>
<evidence type="ECO:0000256" key="4">
    <source>
        <dbReference type="ARBA" id="ARBA00023136"/>
    </source>
</evidence>
<dbReference type="SMART" id="SM00679">
    <property type="entry name" value="CTNS"/>
    <property type="match status" value="1"/>
</dbReference>
<evidence type="ECO:0000256" key="3">
    <source>
        <dbReference type="ARBA" id="ARBA00022989"/>
    </source>
</evidence>
<dbReference type="Gene3D" id="1.20.1280.290">
    <property type="match status" value="1"/>
</dbReference>
<comment type="subcellular location">
    <subcellularLocation>
        <location evidence="1">Membrane</location>
        <topology evidence="1">Multi-pass membrane protein</topology>
    </subcellularLocation>
</comment>
<dbReference type="GO" id="GO:0005768">
    <property type="term" value="C:endosome"/>
    <property type="evidence" value="ECO:0007669"/>
    <property type="project" value="TreeGrafter"/>
</dbReference>